<evidence type="ECO:0000313" key="1">
    <source>
        <dbReference type="EMBL" id="WCL54407.1"/>
    </source>
</evidence>
<organism evidence="1 2">
    <name type="scientific">Gimibacter soli</name>
    <dbReference type="NCBI Taxonomy" id="3024400"/>
    <lineage>
        <taxon>Bacteria</taxon>
        <taxon>Pseudomonadati</taxon>
        <taxon>Pseudomonadota</taxon>
        <taxon>Alphaproteobacteria</taxon>
        <taxon>Kordiimonadales</taxon>
        <taxon>Temperatibacteraceae</taxon>
        <taxon>Gimibacter</taxon>
    </lineage>
</organism>
<reference evidence="1" key="1">
    <citation type="submission" date="2023-01" db="EMBL/GenBank/DDBJ databases">
        <title>The genome sequence of Kordiimonadaceae bacterium 6D33.</title>
        <authorList>
            <person name="Liu Y."/>
        </authorList>
    </citation>
    <scope>NUCLEOTIDE SEQUENCE</scope>
    <source>
        <strain evidence="1">6D33</strain>
    </source>
</reference>
<dbReference type="EMBL" id="CP116805">
    <property type="protein sequence ID" value="WCL54407.1"/>
    <property type="molecule type" value="Genomic_DNA"/>
</dbReference>
<dbReference type="KEGG" id="gso:PH603_01370"/>
<accession>A0AAF0BLP4</accession>
<dbReference type="InterPro" id="IPR026349">
    <property type="entry name" value="CHP04255"/>
</dbReference>
<protein>
    <submittedName>
        <fullName evidence="1">TIGR04255 family protein</fullName>
    </submittedName>
</protein>
<name>A0AAF0BLP4_9PROT</name>
<keyword evidence="2" id="KW-1185">Reference proteome</keyword>
<sequence length="267" mass="30631">MQTSRPDHLPDYTHPPLDEVVVGLQFTACPTYTSLGLHTLHDLFSEEFPSFQEQFPMDATFETFGGSRPPGVQFRLSPPPLRPRSWFIAADESHLLQFQNDRLLLNWRRRDGNRYPRFEGMAENFSTYFERLKAWYKAFHNFVPEVTQAEISYFNIIPVSSYSEIEDWFRFSSLKDGDIENVSSSFVEILKHSDGRPCGRLFGELISGLKNDGSSFALRLNFTVRGAPDGTDLVSAIKFLEMGRDKIVTTFDKVTTEQAHKAWGKVQ</sequence>
<evidence type="ECO:0000313" key="2">
    <source>
        <dbReference type="Proteomes" id="UP001217500"/>
    </source>
</evidence>
<dbReference type="AlphaFoldDB" id="A0AAF0BLP4"/>
<dbReference type="Proteomes" id="UP001217500">
    <property type="component" value="Chromosome"/>
</dbReference>
<proteinExistence type="predicted"/>
<gene>
    <name evidence="1" type="ORF">PH603_01370</name>
</gene>
<dbReference type="RefSeq" id="WP_289504126.1">
    <property type="nucleotide sequence ID" value="NZ_CP116805.1"/>
</dbReference>
<dbReference type="NCBIfam" id="TIGR04255">
    <property type="entry name" value="sporadTIGR04255"/>
    <property type="match status" value="1"/>
</dbReference>